<keyword evidence="1 2" id="KW-0694">RNA-binding</keyword>
<accession>A0A0C9ZUX6</accession>
<dbReference type="Pfam" id="PF00076">
    <property type="entry name" value="RRM_1"/>
    <property type="match status" value="2"/>
</dbReference>
<dbReference type="Gene3D" id="3.30.70.330">
    <property type="match status" value="2"/>
</dbReference>
<dbReference type="GO" id="GO:0003729">
    <property type="term" value="F:mRNA binding"/>
    <property type="evidence" value="ECO:0007669"/>
    <property type="project" value="TreeGrafter"/>
</dbReference>
<dbReference type="InterPro" id="IPR000504">
    <property type="entry name" value="RRM_dom"/>
</dbReference>
<reference evidence="5 6" key="1">
    <citation type="submission" date="2014-04" db="EMBL/GenBank/DDBJ databases">
        <authorList>
            <consortium name="DOE Joint Genome Institute"/>
            <person name="Kuo A."/>
            <person name="Kohler A."/>
            <person name="Costa M.D."/>
            <person name="Nagy L.G."/>
            <person name="Floudas D."/>
            <person name="Copeland A."/>
            <person name="Barry K.W."/>
            <person name="Cichocki N."/>
            <person name="Veneault-Fourrey C."/>
            <person name="LaButti K."/>
            <person name="Lindquist E.A."/>
            <person name="Lipzen A."/>
            <person name="Lundell T."/>
            <person name="Morin E."/>
            <person name="Murat C."/>
            <person name="Sun H."/>
            <person name="Tunlid A."/>
            <person name="Henrissat B."/>
            <person name="Grigoriev I.V."/>
            <person name="Hibbett D.S."/>
            <person name="Martin F."/>
            <person name="Nordberg H.P."/>
            <person name="Cantor M.N."/>
            <person name="Hua S.X."/>
        </authorList>
    </citation>
    <scope>NUCLEOTIDE SEQUENCE [LARGE SCALE GENOMIC DNA]</scope>
    <source>
        <strain evidence="5 6">441</strain>
    </source>
</reference>
<dbReference type="SMART" id="SM00360">
    <property type="entry name" value="RRM"/>
    <property type="match status" value="2"/>
</dbReference>
<dbReference type="EMBL" id="KN833704">
    <property type="protein sequence ID" value="KIK25987.1"/>
    <property type="molecule type" value="Genomic_DNA"/>
</dbReference>
<dbReference type="OrthoDB" id="6159137at2759"/>
<feature type="non-terminal residue" evidence="5">
    <location>
        <position position="1"/>
    </location>
</feature>
<gene>
    <name evidence="5" type="ORF">PISMIDRAFT_676518</name>
</gene>
<organism evidence="5 6">
    <name type="scientific">Pisolithus microcarpus 441</name>
    <dbReference type="NCBI Taxonomy" id="765257"/>
    <lineage>
        <taxon>Eukaryota</taxon>
        <taxon>Fungi</taxon>
        <taxon>Dikarya</taxon>
        <taxon>Basidiomycota</taxon>
        <taxon>Agaricomycotina</taxon>
        <taxon>Agaricomycetes</taxon>
        <taxon>Agaricomycetidae</taxon>
        <taxon>Boletales</taxon>
        <taxon>Sclerodermatineae</taxon>
        <taxon>Pisolithaceae</taxon>
        <taxon>Pisolithus</taxon>
    </lineage>
</organism>
<evidence type="ECO:0000313" key="5">
    <source>
        <dbReference type="EMBL" id="KIK25987.1"/>
    </source>
</evidence>
<sequence length="352" mass="38331">MAIGRNASGISIGSLRPSHTRVQHHNANPDGDTRRNLYVLGLPFDLTKSEFADIFAPFGTVTHAVILATVDSSSRRRGFIVMSTNDEARAAMNGLSRTQIRGHVLDVSWAVVQRSRGMWTSRSKKFLVYSFGTGFLDGGDRSLMLTTALPSPPTGLDAKASNELLGNRWTISEHPTSKVLVSNLPTLLFTQVSDLQPLFYPFGPIKKLGVLQSLQDAFGGSIAAAVEYFDVPSAQEAKESLQFQSYAGHTIEARYICDNPLVADSKVETTPQLTLVPSQTAQGRLNPFATPFPDPKYLSVARCKHSQLDFPLHPILRTPADAPPFTLNHVSHHTSDTIPGLSSTTGLKHVPM</sequence>
<reference evidence="6" key="2">
    <citation type="submission" date="2015-01" db="EMBL/GenBank/DDBJ databases">
        <title>Evolutionary Origins and Diversification of the Mycorrhizal Mutualists.</title>
        <authorList>
            <consortium name="DOE Joint Genome Institute"/>
            <consortium name="Mycorrhizal Genomics Consortium"/>
            <person name="Kohler A."/>
            <person name="Kuo A."/>
            <person name="Nagy L.G."/>
            <person name="Floudas D."/>
            <person name="Copeland A."/>
            <person name="Barry K.W."/>
            <person name="Cichocki N."/>
            <person name="Veneault-Fourrey C."/>
            <person name="LaButti K."/>
            <person name="Lindquist E.A."/>
            <person name="Lipzen A."/>
            <person name="Lundell T."/>
            <person name="Morin E."/>
            <person name="Murat C."/>
            <person name="Riley R."/>
            <person name="Ohm R."/>
            <person name="Sun H."/>
            <person name="Tunlid A."/>
            <person name="Henrissat B."/>
            <person name="Grigoriev I.V."/>
            <person name="Hibbett D.S."/>
            <person name="Martin F."/>
        </authorList>
    </citation>
    <scope>NUCLEOTIDE SEQUENCE [LARGE SCALE GENOMIC DNA]</scope>
    <source>
        <strain evidence="6">441</strain>
    </source>
</reference>
<evidence type="ECO:0000313" key="6">
    <source>
        <dbReference type="Proteomes" id="UP000054018"/>
    </source>
</evidence>
<evidence type="ECO:0000256" key="3">
    <source>
        <dbReference type="SAM" id="MobiDB-lite"/>
    </source>
</evidence>
<feature type="domain" description="RRM" evidence="4">
    <location>
        <begin position="35"/>
        <end position="112"/>
    </location>
</feature>
<proteinExistence type="predicted"/>
<dbReference type="PANTHER" id="PTHR48025">
    <property type="entry name" value="OS02G0815200 PROTEIN"/>
    <property type="match status" value="1"/>
</dbReference>
<dbReference type="CDD" id="cd00590">
    <property type="entry name" value="RRM_SF"/>
    <property type="match status" value="2"/>
</dbReference>
<dbReference type="Proteomes" id="UP000054018">
    <property type="component" value="Unassembled WGS sequence"/>
</dbReference>
<evidence type="ECO:0000256" key="1">
    <source>
        <dbReference type="ARBA" id="ARBA00022884"/>
    </source>
</evidence>
<dbReference type="STRING" id="765257.A0A0C9ZUX6"/>
<dbReference type="InterPro" id="IPR050502">
    <property type="entry name" value="Euk_RNA-bind_prot"/>
</dbReference>
<evidence type="ECO:0000256" key="2">
    <source>
        <dbReference type="PROSITE-ProRule" id="PRU00176"/>
    </source>
</evidence>
<keyword evidence="6" id="KW-1185">Reference proteome</keyword>
<dbReference type="PROSITE" id="PS50102">
    <property type="entry name" value="RRM"/>
    <property type="match status" value="2"/>
</dbReference>
<dbReference type="HOGENOM" id="CLU_051381_0_0_1"/>
<dbReference type="AlphaFoldDB" id="A0A0C9ZUX6"/>
<feature type="region of interest" description="Disordered" evidence="3">
    <location>
        <begin position="1"/>
        <end position="30"/>
    </location>
</feature>
<evidence type="ECO:0000259" key="4">
    <source>
        <dbReference type="PROSITE" id="PS50102"/>
    </source>
</evidence>
<name>A0A0C9ZUX6_9AGAM</name>
<dbReference type="GO" id="GO:0005634">
    <property type="term" value="C:nucleus"/>
    <property type="evidence" value="ECO:0007669"/>
    <property type="project" value="TreeGrafter"/>
</dbReference>
<dbReference type="InterPro" id="IPR035979">
    <property type="entry name" value="RBD_domain_sf"/>
</dbReference>
<dbReference type="PANTHER" id="PTHR48025:SF1">
    <property type="entry name" value="RRM DOMAIN-CONTAINING PROTEIN"/>
    <property type="match status" value="1"/>
</dbReference>
<protein>
    <recommendedName>
        <fullName evidence="4">RRM domain-containing protein</fullName>
    </recommendedName>
</protein>
<feature type="domain" description="RRM" evidence="4">
    <location>
        <begin position="177"/>
        <end position="258"/>
    </location>
</feature>
<dbReference type="SUPFAM" id="SSF54928">
    <property type="entry name" value="RNA-binding domain, RBD"/>
    <property type="match status" value="1"/>
</dbReference>
<dbReference type="InterPro" id="IPR012677">
    <property type="entry name" value="Nucleotide-bd_a/b_plait_sf"/>
</dbReference>